<organism evidence="3 4">
    <name type="scientific">Hymenobacter segetis</name>
    <dbReference type="NCBI Taxonomy" id="2025509"/>
    <lineage>
        <taxon>Bacteria</taxon>
        <taxon>Pseudomonadati</taxon>
        <taxon>Bacteroidota</taxon>
        <taxon>Cytophagia</taxon>
        <taxon>Cytophagales</taxon>
        <taxon>Hymenobacteraceae</taxon>
        <taxon>Hymenobacter</taxon>
    </lineage>
</organism>
<evidence type="ECO:0000259" key="2">
    <source>
        <dbReference type="Pfam" id="PF20712"/>
    </source>
</evidence>
<feature type="transmembrane region" description="Helical" evidence="1">
    <location>
        <begin position="48"/>
        <end position="73"/>
    </location>
</feature>
<name>A0ABU9LXP3_9BACT</name>
<evidence type="ECO:0000313" key="3">
    <source>
        <dbReference type="EMBL" id="MEL5994836.1"/>
    </source>
</evidence>
<feature type="transmembrane region" description="Helical" evidence="1">
    <location>
        <begin position="20"/>
        <end position="42"/>
    </location>
</feature>
<gene>
    <name evidence="3" type="ORF">AAFH49_11510</name>
</gene>
<feature type="domain" description="Cyanobacterial TRADD-N associated 2 transmembrane" evidence="2">
    <location>
        <begin position="124"/>
        <end position="190"/>
    </location>
</feature>
<protein>
    <recommendedName>
        <fullName evidence="2">Cyanobacterial TRADD-N associated 2 transmembrane domain-containing protein</fullName>
    </recommendedName>
</protein>
<dbReference type="EMBL" id="JBCEVZ010000024">
    <property type="protein sequence ID" value="MEL5994836.1"/>
    <property type="molecule type" value="Genomic_DNA"/>
</dbReference>
<keyword evidence="1" id="KW-1133">Transmembrane helix</keyword>
<evidence type="ECO:0000313" key="4">
    <source>
        <dbReference type="Proteomes" id="UP001479606"/>
    </source>
</evidence>
<evidence type="ECO:0000256" key="1">
    <source>
        <dbReference type="SAM" id="Phobius"/>
    </source>
</evidence>
<reference evidence="3 4" key="1">
    <citation type="journal article" date="2018" name="Arch. Microbiol.">
        <title>Hymenobacter segetis sp. nov., isolated from soil.</title>
        <authorList>
            <person name="Ten L.N."/>
            <person name="Lim S.J."/>
            <person name="Kim B.O."/>
            <person name="Kang I.K."/>
            <person name="Jung H.Y."/>
        </authorList>
    </citation>
    <scope>NUCLEOTIDE SEQUENCE [LARGE SCALE GENOMIC DNA]</scope>
    <source>
        <strain evidence="3 4">S7-3-11</strain>
    </source>
</reference>
<dbReference type="Proteomes" id="UP001479606">
    <property type="component" value="Unassembled WGS sequence"/>
</dbReference>
<accession>A0ABU9LXP3</accession>
<comment type="caution">
    <text evidence="3">The sequence shown here is derived from an EMBL/GenBank/DDBJ whole genome shotgun (WGS) entry which is preliminary data.</text>
</comment>
<keyword evidence="4" id="KW-1185">Reference proteome</keyword>
<proteinExistence type="predicted"/>
<dbReference type="InterPro" id="IPR048567">
    <property type="entry name" value="CyanoTRADDas_TM"/>
</dbReference>
<keyword evidence="1" id="KW-0472">Membrane</keyword>
<keyword evidence="1" id="KW-0812">Transmembrane</keyword>
<sequence>MFEKLGQVIFFNKKIRNATLFINLLAIVSGITLLIYLTLYGTKEQLSYYVNFTSIFFFIIPIITAFSFISYLISSRKGVTEIELDKIHQEREEITQKIEDKNDLDIFNTIQLSLNQLNEYYAINKGQARSSFMFSIFAIVIGLITILGGIWLKYFEVIKIEVTYLTTIAGVISEFIGAAYFFMYKKSIEQVNLFFGQLIKIQDTMLSINLAKNNPNAERRSNLEERIILSLLERSLK</sequence>
<feature type="transmembrane region" description="Helical" evidence="1">
    <location>
        <begin position="132"/>
        <end position="152"/>
    </location>
</feature>
<dbReference type="Pfam" id="PF20712">
    <property type="entry name" value="CyanoTRADDas_TM"/>
    <property type="match status" value="1"/>
</dbReference>
<dbReference type="RefSeq" id="WP_342298230.1">
    <property type="nucleotide sequence ID" value="NZ_JBCEVZ010000024.1"/>
</dbReference>
<feature type="transmembrane region" description="Helical" evidence="1">
    <location>
        <begin position="164"/>
        <end position="183"/>
    </location>
</feature>